<evidence type="ECO:0000313" key="13">
    <source>
        <dbReference type="EMBL" id="BBZ28892.1"/>
    </source>
</evidence>
<dbReference type="CDD" id="cd01991">
    <property type="entry name" value="Asn_synthase_B_C"/>
    <property type="match status" value="1"/>
</dbReference>
<evidence type="ECO:0000256" key="2">
    <source>
        <dbReference type="ARBA" id="ARBA00005752"/>
    </source>
</evidence>
<feature type="site" description="Important for beta-aspartyl-AMP intermediate formation" evidence="11">
    <location>
        <position position="379"/>
    </location>
</feature>
<dbReference type="EMBL" id="AP022610">
    <property type="protein sequence ID" value="BBZ28892.1"/>
    <property type="molecule type" value="Genomic_DNA"/>
</dbReference>
<dbReference type="KEGG" id="mmag:MMAD_31870"/>
<feature type="binding site" evidence="10">
    <location>
        <position position="261"/>
    </location>
    <ligand>
        <name>ATP</name>
        <dbReference type="ChEBI" id="CHEBI:30616"/>
    </ligand>
</feature>
<dbReference type="RefSeq" id="WP_163739002.1">
    <property type="nucleotide sequence ID" value="NZ_AP022610.1"/>
</dbReference>
<evidence type="ECO:0000259" key="12">
    <source>
        <dbReference type="PROSITE" id="PS51278"/>
    </source>
</evidence>
<dbReference type="GO" id="GO:0004066">
    <property type="term" value="F:asparagine synthase (glutamine-hydrolyzing) activity"/>
    <property type="evidence" value="ECO:0007669"/>
    <property type="project" value="UniProtKB-EC"/>
</dbReference>
<evidence type="ECO:0000313" key="14">
    <source>
        <dbReference type="Proteomes" id="UP000466517"/>
    </source>
</evidence>
<protein>
    <recommendedName>
        <fullName evidence="3">asparagine synthase (glutamine-hydrolyzing)</fullName>
        <ecNumber evidence="3">6.3.5.4</ecNumber>
    </recommendedName>
</protein>
<dbReference type="SUPFAM" id="SSF56235">
    <property type="entry name" value="N-terminal nucleophile aminohydrolases (Ntn hydrolases)"/>
    <property type="match status" value="1"/>
</dbReference>
<comment type="catalytic activity">
    <reaction evidence="8">
        <text>L-aspartate + L-glutamine + ATP + H2O = L-asparagine + L-glutamate + AMP + diphosphate + H(+)</text>
        <dbReference type="Rhea" id="RHEA:12228"/>
        <dbReference type="ChEBI" id="CHEBI:15377"/>
        <dbReference type="ChEBI" id="CHEBI:15378"/>
        <dbReference type="ChEBI" id="CHEBI:29985"/>
        <dbReference type="ChEBI" id="CHEBI:29991"/>
        <dbReference type="ChEBI" id="CHEBI:30616"/>
        <dbReference type="ChEBI" id="CHEBI:33019"/>
        <dbReference type="ChEBI" id="CHEBI:58048"/>
        <dbReference type="ChEBI" id="CHEBI:58359"/>
        <dbReference type="ChEBI" id="CHEBI:456215"/>
        <dbReference type="EC" id="6.3.5.4"/>
    </reaction>
</comment>
<comment type="pathway">
    <text evidence="1">Amino-acid biosynthesis; L-asparagine biosynthesis; L-asparagine from L-aspartate (L-Gln route): step 1/1.</text>
</comment>
<feature type="binding site" evidence="10">
    <location>
        <position position="291"/>
    </location>
    <ligand>
        <name>ATP</name>
        <dbReference type="ChEBI" id="CHEBI:30616"/>
    </ligand>
</feature>
<dbReference type="Gene3D" id="3.60.20.10">
    <property type="entry name" value="Glutamine Phosphoribosylpyrophosphate, subunit 1, domain 1"/>
    <property type="match status" value="1"/>
</dbReference>
<evidence type="ECO:0000256" key="11">
    <source>
        <dbReference type="PIRSR" id="PIRSR001589-3"/>
    </source>
</evidence>
<evidence type="ECO:0000256" key="4">
    <source>
        <dbReference type="ARBA" id="ARBA00022741"/>
    </source>
</evidence>
<dbReference type="InterPro" id="IPR051786">
    <property type="entry name" value="ASN_synthetase/amidase"/>
</dbReference>
<dbReference type="InterPro" id="IPR001962">
    <property type="entry name" value="Asn_synthase"/>
</dbReference>
<gene>
    <name evidence="13" type="primary">asnB_3</name>
    <name evidence="13" type="ORF">MMAD_31870</name>
</gene>
<evidence type="ECO:0000256" key="8">
    <source>
        <dbReference type="ARBA" id="ARBA00048741"/>
    </source>
</evidence>
<evidence type="ECO:0000256" key="7">
    <source>
        <dbReference type="ARBA" id="ARBA00022962"/>
    </source>
</evidence>
<dbReference type="InterPro" id="IPR014729">
    <property type="entry name" value="Rossmann-like_a/b/a_fold"/>
</dbReference>
<dbReference type="PANTHER" id="PTHR43284">
    <property type="entry name" value="ASPARAGINE SYNTHETASE (GLUTAMINE-HYDROLYZING)"/>
    <property type="match status" value="1"/>
</dbReference>
<feature type="domain" description="Glutamine amidotransferase type-2" evidence="12">
    <location>
        <begin position="2"/>
        <end position="214"/>
    </location>
</feature>
<dbReference type="GO" id="GO:0005829">
    <property type="term" value="C:cytosol"/>
    <property type="evidence" value="ECO:0007669"/>
    <property type="project" value="TreeGrafter"/>
</dbReference>
<dbReference type="Pfam" id="PF00733">
    <property type="entry name" value="Asn_synthase"/>
    <property type="match status" value="1"/>
</dbReference>
<evidence type="ECO:0000256" key="6">
    <source>
        <dbReference type="ARBA" id="ARBA00022888"/>
    </source>
</evidence>
<dbReference type="GO" id="GO:0005524">
    <property type="term" value="F:ATP binding"/>
    <property type="evidence" value="ECO:0007669"/>
    <property type="project" value="UniProtKB-KW"/>
</dbReference>
<dbReference type="InterPro" id="IPR029055">
    <property type="entry name" value="Ntn_hydrolases_N"/>
</dbReference>
<dbReference type="NCBIfam" id="TIGR01536">
    <property type="entry name" value="asn_synth_AEB"/>
    <property type="match status" value="1"/>
</dbReference>
<keyword evidence="9" id="KW-0028">Amino-acid biosynthesis</keyword>
<dbReference type="PIRSF" id="PIRSF001589">
    <property type="entry name" value="Asn_synthetase_glu-h"/>
    <property type="match status" value="1"/>
</dbReference>
<feature type="active site" description="For GATase activity" evidence="9">
    <location>
        <position position="2"/>
    </location>
</feature>
<reference evidence="13 14" key="1">
    <citation type="journal article" date="2019" name="Emerg. Microbes Infect.">
        <title>Comprehensive subspecies identification of 175 nontuberculous mycobacteria species based on 7547 genomic profiles.</title>
        <authorList>
            <person name="Matsumoto Y."/>
            <person name="Kinjo T."/>
            <person name="Motooka D."/>
            <person name="Nabeya D."/>
            <person name="Jung N."/>
            <person name="Uechi K."/>
            <person name="Horii T."/>
            <person name="Iida T."/>
            <person name="Fujita J."/>
            <person name="Nakamura S."/>
        </authorList>
    </citation>
    <scope>NUCLEOTIDE SEQUENCE [LARGE SCALE GENOMIC DNA]</scope>
    <source>
        <strain evidence="13 14">JCM 13574</strain>
    </source>
</reference>
<evidence type="ECO:0000256" key="1">
    <source>
        <dbReference type="ARBA" id="ARBA00005187"/>
    </source>
</evidence>
<dbReference type="InterPro" id="IPR006426">
    <property type="entry name" value="Asn_synth_AEB"/>
</dbReference>
<dbReference type="Proteomes" id="UP000466517">
    <property type="component" value="Chromosome"/>
</dbReference>
<evidence type="ECO:0000256" key="5">
    <source>
        <dbReference type="ARBA" id="ARBA00022840"/>
    </source>
</evidence>
<organism evidence="13 14">
    <name type="scientific">Mycolicibacterium madagascariense</name>
    <dbReference type="NCBI Taxonomy" id="212765"/>
    <lineage>
        <taxon>Bacteria</taxon>
        <taxon>Bacillati</taxon>
        <taxon>Actinomycetota</taxon>
        <taxon>Actinomycetes</taxon>
        <taxon>Mycobacteriales</taxon>
        <taxon>Mycobacteriaceae</taxon>
        <taxon>Mycolicibacterium</taxon>
    </lineage>
</organism>
<keyword evidence="4 10" id="KW-0547">Nucleotide-binding</keyword>
<dbReference type="AlphaFoldDB" id="A0A7I7XI25"/>
<dbReference type="PROSITE" id="PS51278">
    <property type="entry name" value="GATASE_TYPE_2"/>
    <property type="match status" value="1"/>
</dbReference>
<proteinExistence type="inferred from homology"/>
<keyword evidence="7 9" id="KW-0315">Glutamine amidotransferase</keyword>
<dbReference type="Gene3D" id="3.40.50.620">
    <property type="entry name" value="HUPs"/>
    <property type="match status" value="1"/>
</dbReference>
<sequence length="619" mass="68898">MCGITGWVSYGRDLHPHRPTITAMTQALDRRGPDGAGIYLDTHVALGHRRLAVMDIPGGAQPMITATADGDVALVYSGEAYNFQELRAELASRGHRFHSHCDTEVVLAGYLEWGPAVADRLNGMYAFAIWDGRRDALVMIRDRMGVKPFYYSPTSDGVLFGSEPKAILANPAASHTVTLEGMRELFAFIKTPGHAIWDGMVEVKPGTIVTVDRSGIRSHVYWSLQTAEHTDDQERTVAHVRDLLDDIVRRQLVADVPTCTLLSGGLDSSAMTAIAAAQAAERGKKVRSFSVDFVGLTDNFVPDGLRSTPDTPFVHDVATKARTNHRDIVLSSLEIADPAIRAASIRARDFPSGLGDLDQSLYLLLKEIKRHATVAMTGESADELFGGYRQFFDPHARKGQTFPWLANGHQFFGRAAERPYEQSLLTPAFEAALDLTTYVQDTYLDAVRDIQRLPGESDMEWQMRKISYLHLTRFVRIWLDRKDRISMAFGLEVRVPFCDHRLVEYVYNTPWALKTFDGREKSLLRAAAADVLPLSVINRTKAPFPTPQDPGYAAALRAQCADLLASPNHPVFDLIDAELLRVAVKTEFPQSDQASRRDLERTLDLATWIDLYSPMIVMT</sequence>
<dbReference type="InterPro" id="IPR017932">
    <property type="entry name" value="GATase_2_dom"/>
</dbReference>
<dbReference type="Pfam" id="PF13537">
    <property type="entry name" value="GATase_7"/>
    <property type="match status" value="1"/>
</dbReference>
<evidence type="ECO:0000256" key="10">
    <source>
        <dbReference type="PIRSR" id="PIRSR001589-2"/>
    </source>
</evidence>
<evidence type="ECO:0000256" key="3">
    <source>
        <dbReference type="ARBA" id="ARBA00012737"/>
    </source>
</evidence>
<keyword evidence="5 10" id="KW-0067">ATP-binding</keyword>
<keyword evidence="14" id="KW-1185">Reference proteome</keyword>
<name>A0A7I7XI25_9MYCO</name>
<feature type="binding site" evidence="10">
    <location>
        <position position="102"/>
    </location>
    <ligand>
        <name>L-glutamine</name>
        <dbReference type="ChEBI" id="CHEBI:58359"/>
    </ligand>
</feature>
<dbReference type="InterPro" id="IPR033738">
    <property type="entry name" value="AsnB_N"/>
</dbReference>
<accession>A0A7I7XI25</accession>
<dbReference type="PANTHER" id="PTHR43284:SF1">
    <property type="entry name" value="ASPARAGINE SYNTHETASE"/>
    <property type="match status" value="1"/>
</dbReference>
<evidence type="ECO:0000256" key="9">
    <source>
        <dbReference type="PIRSR" id="PIRSR001589-1"/>
    </source>
</evidence>
<dbReference type="CDD" id="cd00712">
    <property type="entry name" value="AsnB"/>
    <property type="match status" value="1"/>
</dbReference>
<dbReference type="EC" id="6.3.5.4" evidence="3"/>
<dbReference type="GO" id="GO:0006529">
    <property type="term" value="P:asparagine biosynthetic process"/>
    <property type="evidence" value="ECO:0007669"/>
    <property type="project" value="UniProtKB-KW"/>
</dbReference>
<dbReference type="SUPFAM" id="SSF52402">
    <property type="entry name" value="Adenine nucleotide alpha hydrolases-like"/>
    <property type="match status" value="1"/>
</dbReference>
<keyword evidence="6 9" id="KW-0061">Asparagine biosynthesis</keyword>
<comment type="similarity">
    <text evidence="2">Belongs to the asparagine synthetase family.</text>
</comment>